<evidence type="ECO:0000256" key="9">
    <source>
        <dbReference type="SAM" id="Phobius"/>
    </source>
</evidence>
<dbReference type="Gene3D" id="1.10.287.130">
    <property type="match status" value="1"/>
</dbReference>
<dbReference type="Pfam" id="PF07494">
    <property type="entry name" value="Reg_prop"/>
    <property type="match status" value="1"/>
</dbReference>
<dbReference type="InterPro" id="IPR003594">
    <property type="entry name" value="HATPase_dom"/>
</dbReference>
<dbReference type="InterPro" id="IPR013783">
    <property type="entry name" value="Ig-like_fold"/>
</dbReference>
<feature type="modified residue" description="4-aspartylphosphate" evidence="8">
    <location>
        <position position="1119"/>
    </location>
</feature>
<dbReference type="PANTHER" id="PTHR43547">
    <property type="entry name" value="TWO-COMPONENT HISTIDINE KINASE"/>
    <property type="match status" value="1"/>
</dbReference>
<name>A0A9D9ELZ2_9BACT</name>
<evidence type="ECO:0000256" key="8">
    <source>
        <dbReference type="PROSITE-ProRule" id="PRU00169"/>
    </source>
</evidence>
<dbReference type="InterPro" id="IPR011110">
    <property type="entry name" value="Reg_prop"/>
</dbReference>
<feature type="domain" description="Response regulatory" evidence="13">
    <location>
        <begin position="1071"/>
        <end position="1185"/>
    </location>
</feature>
<comment type="catalytic activity">
    <reaction evidence="1">
        <text>ATP + protein L-histidine = ADP + protein N-phospho-L-histidine.</text>
        <dbReference type="EC" id="2.7.13.3"/>
    </reaction>
</comment>
<evidence type="ECO:0000313" key="15">
    <source>
        <dbReference type="Proteomes" id="UP000810252"/>
    </source>
</evidence>
<keyword evidence="7" id="KW-0804">Transcription</keyword>
<keyword evidence="9" id="KW-1133">Transmembrane helix</keyword>
<evidence type="ECO:0000259" key="12">
    <source>
        <dbReference type="PROSITE" id="PS50109"/>
    </source>
</evidence>
<dbReference type="Pfam" id="PF00072">
    <property type="entry name" value="Response_reg"/>
    <property type="match status" value="1"/>
</dbReference>
<dbReference type="SUPFAM" id="SSF52172">
    <property type="entry name" value="CheY-like"/>
    <property type="match status" value="1"/>
</dbReference>
<evidence type="ECO:0000256" key="5">
    <source>
        <dbReference type="ARBA" id="ARBA00022777"/>
    </source>
</evidence>
<evidence type="ECO:0000256" key="6">
    <source>
        <dbReference type="ARBA" id="ARBA00023015"/>
    </source>
</evidence>
<sequence length="1317" mass="145004">MKTFLCRAMPAVILMLLATVAGQDAMAGRLYGFYRPAGMEKLTDAAYTALQDTSGYVWVGTRSGLLKYDGSHVYRYQFSRDDVHSLCNNHVSSLLYCPDFGKMVVGTDTGVSVYDFCKDSFSTLEACGYLQVKALLRDAGMLYVCTAGGLLRFSMGEEGPHGGMVPDEGFSIDDHIACARKIGDRLYFGGYDCFYSYTPAEGTRRFSTGTVRKLVLDITADGEDPSVLWLGTEQGLIRYSLEDSSMETYLDNVPVKYFFRYSDSVLFIATDNGLFVKEGEAMTHYVHEAGNGNSLPDNVIWSLARGAGDNIFICTDYGMAMPRLSSHSVFTSIASVTGSKGGLNVRVMASDPRGRLYMGGMDGLVVRDVDGRARWYRSDSGAPGRRLSHNKVRDLLDDGTGMFIVSDGGLDRLDYSTGDIRHLDIMDPSGKYYSTWMYSLAEDASGRLWIGTYNGLLLVADKAGLLSGASGPYIADAQYGQNTVPSISGDAVMDVAMADSFGAAVSNGMVDFIGCSRAGDGRDPEISFVGLPEDRYATALAADGDTVWIGTSRGLFRLGQDAMAEPVEGLDMMIDAVAVDSDGRKLFAVSGTSLYIQDMAGGPWTHCPFGDIPLFCGLSSSGGTMLFGSADGWFEMDPDYVPATEGPADVAVTAFILDNENVEVGREYDGNVILPDSRALDTGITLRHDQNTFAMEYSAFDFSGRTGRFAYRMAGLDDGWQVTSDTRAVFINVPSGKYRFEVAIASADGRVPAASLSLPVTVRTVWYATAFAYVLYFLVFAGLCAWVFYYMRMRQQLRTEHEERVRALEAVEMKTEFLSNVSHEFKSPLSIILGFVGRMIASESDALRTRELDTVRQNAEKIHLLLDRMVRFNEDSSTSTLFIPSATSLGDFARTVYDRYAGAFGEKNISSRFEADEIGYIFMVDKVKMESALSNLLSNALKFTAPGGSVVMSVKTGEETEEMVYADISVSDTGCGIAPEDLPMIFRRYYRAPGSASADPGGSGIGLALVKETVDLHKGKLSVTSEQGKGSTFTIRLSTMKADSFVLRKDPGEHYSLHSLSNVWQHERKPIILIVEDNSDIRDFIAASLGKDYSFLTAEDGKRGLELLSTEKTDLVITDISMPGMDGLEMCREIRSSIKTAFLPIIVLTGKNDVKTETRSYEYADAFIAKPFDLDYLNNRIIQLLIRHENWLSKTREQKMLEPGAVEEGRSFDEELLQNVVDIVTRHLEDPSFSASVLCSESRYGSKQIYRRIKQLTGLGIVEFIRDIRLRKAALYLSQGKFTVSEVMYKVGFTTASYFSKCFKEKYGVSPSEYRGK</sequence>
<evidence type="ECO:0000256" key="2">
    <source>
        <dbReference type="ARBA" id="ARBA00012438"/>
    </source>
</evidence>
<dbReference type="Gene3D" id="2.130.10.10">
    <property type="entry name" value="YVTN repeat-like/Quinoprotein amine dehydrogenase"/>
    <property type="match status" value="2"/>
</dbReference>
<dbReference type="GO" id="GO:0043565">
    <property type="term" value="F:sequence-specific DNA binding"/>
    <property type="evidence" value="ECO:0007669"/>
    <property type="project" value="InterPro"/>
</dbReference>
<dbReference type="PROSITE" id="PS50110">
    <property type="entry name" value="RESPONSE_REGULATORY"/>
    <property type="match status" value="1"/>
</dbReference>
<proteinExistence type="predicted"/>
<dbReference type="Gene3D" id="3.30.565.10">
    <property type="entry name" value="Histidine kinase-like ATPase, C-terminal domain"/>
    <property type="match status" value="1"/>
</dbReference>
<keyword evidence="5" id="KW-0418">Kinase</keyword>
<dbReference type="Pfam" id="PF12833">
    <property type="entry name" value="HTH_18"/>
    <property type="match status" value="1"/>
</dbReference>
<reference evidence="14" key="2">
    <citation type="journal article" date="2021" name="PeerJ">
        <title>Extensive microbial diversity within the chicken gut microbiome revealed by metagenomics and culture.</title>
        <authorList>
            <person name="Gilroy R."/>
            <person name="Ravi A."/>
            <person name="Getino M."/>
            <person name="Pursley I."/>
            <person name="Horton D.L."/>
            <person name="Alikhan N.F."/>
            <person name="Baker D."/>
            <person name="Gharbi K."/>
            <person name="Hall N."/>
            <person name="Watson M."/>
            <person name="Adriaenssens E.M."/>
            <person name="Foster-Nyarko E."/>
            <person name="Jarju S."/>
            <person name="Secka A."/>
            <person name="Antonio M."/>
            <person name="Oren A."/>
            <person name="Chaudhuri R.R."/>
            <person name="La Ragione R."/>
            <person name="Hildebrand F."/>
            <person name="Pallen M.J."/>
        </authorList>
    </citation>
    <scope>NUCLEOTIDE SEQUENCE</scope>
    <source>
        <strain evidence="14">20514</strain>
    </source>
</reference>
<dbReference type="Pfam" id="PF02518">
    <property type="entry name" value="HATPase_c"/>
    <property type="match status" value="1"/>
</dbReference>
<accession>A0A9D9ELZ2</accession>
<keyword evidence="3 8" id="KW-0597">Phosphoprotein</keyword>
<dbReference type="Gene3D" id="2.60.40.10">
    <property type="entry name" value="Immunoglobulins"/>
    <property type="match status" value="1"/>
</dbReference>
<reference evidence="14" key="1">
    <citation type="submission" date="2020-10" db="EMBL/GenBank/DDBJ databases">
        <authorList>
            <person name="Gilroy R."/>
        </authorList>
    </citation>
    <scope>NUCLEOTIDE SEQUENCE</scope>
    <source>
        <strain evidence="14">20514</strain>
    </source>
</reference>
<keyword evidence="6" id="KW-0805">Transcription regulation</keyword>
<dbReference type="GO" id="GO:0003700">
    <property type="term" value="F:DNA-binding transcription factor activity"/>
    <property type="evidence" value="ECO:0007669"/>
    <property type="project" value="InterPro"/>
</dbReference>
<evidence type="ECO:0000256" key="3">
    <source>
        <dbReference type="ARBA" id="ARBA00022553"/>
    </source>
</evidence>
<gene>
    <name evidence="14" type="ORF">IAC29_08935</name>
</gene>
<evidence type="ECO:0000256" key="1">
    <source>
        <dbReference type="ARBA" id="ARBA00000085"/>
    </source>
</evidence>
<dbReference type="SUPFAM" id="SSF47384">
    <property type="entry name" value="Homodimeric domain of signal transducing histidine kinase"/>
    <property type="match status" value="1"/>
</dbReference>
<comment type="caution">
    <text evidence="14">The sequence shown here is derived from an EMBL/GenBank/DDBJ whole genome shotgun (WGS) entry which is preliminary data.</text>
</comment>
<evidence type="ECO:0000256" key="7">
    <source>
        <dbReference type="ARBA" id="ARBA00023163"/>
    </source>
</evidence>
<dbReference type="Gene3D" id="3.40.50.2300">
    <property type="match status" value="1"/>
</dbReference>
<dbReference type="CDD" id="cd16922">
    <property type="entry name" value="HATPase_EvgS-ArcB-TorS-like"/>
    <property type="match status" value="1"/>
</dbReference>
<feature type="signal peptide" evidence="10">
    <location>
        <begin position="1"/>
        <end position="27"/>
    </location>
</feature>
<dbReference type="PRINTS" id="PR00344">
    <property type="entry name" value="BCTRLSENSOR"/>
</dbReference>
<dbReference type="PANTHER" id="PTHR43547:SF2">
    <property type="entry name" value="HYBRID SIGNAL TRANSDUCTION HISTIDINE KINASE C"/>
    <property type="match status" value="1"/>
</dbReference>
<dbReference type="SMART" id="SM00388">
    <property type="entry name" value="HisKA"/>
    <property type="match status" value="1"/>
</dbReference>
<dbReference type="SUPFAM" id="SSF69322">
    <property type="entry name" value="Tricorn protease domain 2"/>
    <property type="match status" value="1"/>
</dbReference>
<evidence type="ECO:0000259" key="13">
    <source>
        <dbReference type="PROSITE" id="PS50110"/>
    </source>
</evidence>
<feature type="transmembrane region" description="Helical" evidence="9">
    <location>
        <begin position="765"/>
        <end position="789"/>
    </location>
</feature>
<keyword evidence="9" id="KW-0472">Membrane</keyword>
<evidence type="ECO:0000259" key="11">
    <source>
        <dbReference type="PROSITE" id="PS01124"/>
    </source>
</evidence>
<feature type="domain" description="Histidine kinase" evidence="12">
    <location>
        <begin position="820"/>
        <end position="1041"/>
    </location>
</feature>
<dbReference type="SUPFAM" id="SSF63829">
    <property type="entry name" value="Calcium-dependent phosphotriesterase"/>
    <property type="match status" value="1"/>
</dbReference>
<dbReference type="GO" id="GO:0000155">
    <property type="term" value="F:phosphorelay sensor kinase activity"/>
    <property type="evidence" value="ECO:0007669"/>
    <property type="project" value="InterPro"/>
</dbReference>
<feature type="domain" description="HTH araC/xylS-type" evidence="11">
    <location>
        <begin position="1218"/>
        <end position="1317"/>
    </location>
</feature>
<dbReference type="CDD" id="cd00082">
    <property type="entry name" value="HisKA"/>
    <property type="match status" value="1"/>
</dbReference>
<dbReference type="InterPro" id="IPR018060">
    <property type="entry name" value="HTH_AraC"/>
</dbReference>
<dbReference type="InterPro" id="IPR011123">
    <property type="entry name" value="Y_Y_Y"/>
</dbReference>
<dbReference type="SUPFAM" id="SSF55874">
    <property type="entry name" value="ATPase domain of HSP90 chaperone/DNA topoisomerase II/histidine kinase"/>
    <property type="match status" value="1"/>
</dbReference>
<dbReference type="InterPro" id="IPR011006">
    <property type="entry name" value="CheY-like_superfamily"/>
</dbReference>
<dbReference type="EC" id="2.7.13.3" evidence="2"/>
<dbReference type="SMART" id="SM00387">
    <property type="entry name" value="HATPase_c"/>
    <property type="match status" value="1"/>
</dbReference>
<dbReference type="FunFam" id="3.30.565.10:FF:000006">
    <property type="entry name" value="Sensor histidine kinase WalK"/>
    <property type="match status" value="1"/>
</dbReference>
<evidence type="ECO:0000313" key="14">
    <source>
        <dbReference type="EMBL" id="MBO8449380.1"/>
    </source>
</evidence>
<dbReference type="InterPro" id="IPR003661">
    <property type="entry name" value="HisK_dim/P_dom"/>
</dbReference>
<keyword evidence="9" id="KW-0812">Transmembrane</keyword>
<dbReference type="InterPro" id="IPR036097">
    <property type="entry name" value="HisK_dim/P_sf"/>
</dbReference>
<dbReference type="SMART" id="SM00342">
    <property type="entry name" value="HTH_ARAC"/>
    <property type="match status" value="1"/>
</dbReference>
<dbReference type="InterPro" id="IPR009057">
    <property type="entry name" value="Homeodomain-like_sf"/>
</dbReference>
<dbReference type="PROSITE" id="PS50109">
    <property type="entry name" value="HIS_KIN"/>
    <property type="match status" value="1"/>
</dbReference>
<dbReference type="Proteomes" id="UP000810252">
    <property type="component" value="Unassembled WGS sequence"/>
</dbReference>
<dbReference type="InterPro" id="IPR036890">
    <property type="entry name" value="HATPase_C_sf"/>
</dbReference>
<evidence type="ECO:0000256" key="4">
    <source>
        <dbReference type="ARBA" id="ARBA00022679"/>
    </source>
</evidence>
<feature type="chain" id="PRO_5039294154" description="histidine kinase" evidence="10">
    <location>
        <begin position="28"/>
        <end position="1317"/>
    </location>
</feature>
<dbReference type="Pfam" id="PF07495">
    <property type="entry name" value="Y_Y_Y"/>
    <property type="match status" value="1"/>
</dbReference>
<dbReference type="InterPro" id="IPR001789">
    <property type="entry name" value="Sig_transdc_resp-reg_receiver"/>
</dbReference>
<dbReference type="SUPFAM" id="SSF46689">
    <property type="entry name" value="Homeodomain-like"/>
    <property type="match status" value="1"/>
</dbReference>
<organism evidence="14 15">
    <name type="scientific">Candidatus Cryptobacteroides merdigallinarum</name>
    <dbReference type="NCBI Taxonomy" id="2840770"/>
    <lineage>
        <taxon>Bacteria</taxon>
        <taxon>Pseudomonadati</taxon>
        <taxon>Bacteroidota</taxon>
        <taxon>Bacteroidia</taxon>
        <taxon>Bacteroidales</taxon>
        <taxon>Candidatus Cryptobacteroides</taxon>
    </lineage>
</organism>
<dbReference type="EMBL" id="JADIMQ010000127">
    <property type="protein sequence ID" value="MBO8449380.1"/>
    <property type="molecule type" value="Genomic_DNA"/>
</dbReference>
<dbReference type="InterPro" id="IPR005467">
    <property type="entry name" value="His_kinase_dom"/>
</dbReference>
<keyword evidence="10" id="KW-0732">Signal</keyword>
<dbReference type="InterPro" id="IPR004358">
    <property type="entry name" value="Sig_transdc_His_kin-like_C"/>
</dbReference>
<dbReference type="Gene3D" id="1.10.10.60">
    <property type="entry name" value="Homeodomain-like"/>
    <property type="match status" value="1"/>
</dbReference>
<dbReference type="PROSITE" id="PS01124">
    <property type="entry name" value="HTH_ARAC_FAMILY_2"/>
    <property type="match status" value="1"/>
</dbReference>
<dbReference type="InterPro" id="IPR015943">
    <property type="entry name" value="WD40/YVTN_repeat-like_dom_sf"/>
</dbReference>
<dbReference type="Pfam" id="PF00512">
    <property type="entry name" value="HisKA"/>
    <property type="match status" value="1"/>
</dbReference>
<protein>
    <recommendedName>
        <fullName evidence="2">histidine kinase</fullName>
        <ecNumber evidence="2">2.7.13.3</ecNumber>
    </recommendedName>
</protein>
<dbReference type="SMART" id="SM00448">
    <property type="entry name" value="REC"/>
    <property type="match status" value="1"/>
</dbReference>
<evidence type="ECO:0000256" key="10">
    <source>
        <dbReference type="SAM" id="SignalP"/>
    </source>
</evidence>
<keyword evidence="4" id="KW-0808">Transferase</keyword>